<dbReference type="SUPFAM" id="SSF52047">
    <property type="entry name" value="RNI-like"/>
    <property type="match status" value="1"/>
</dbReference>
<proteinExistence type="predicted"/>
<dbReference type="EMBL" id="JANAWD010000039">
    <property type="protein sequence ID" value="KAJ3489771.1"/>
    <property type="molecule type" value="Genomic_DNA"/>
</dbReference>
<evidence type="ECO:0008006" key="3">
    <source>
        <dbReference type="Google" id="ProtNLM"/>
    </source>
</evidence>
<gene>
    <name evidence="1" type="ORF">NLI96_g1906</name>
</gene>
<evidence type="ECO:0000313" key="1">
    <source>
        <dbReference type="EMBL" id="KAJ3489771.1"/>
    </source>
</evidence>
<protein>
    <recommendedName>
        <fullName evidence="3">F-box domain-containing protein</fullName>
    </recommendedName>
</protein>
<comment type="caution">
    <text evidence="1">The sequence shown here is derived from an EMBL/GenBank/DDBJ whole genome shotgun (WGS) entry which is preliminary data.</text>
</comment>
<keyword evidence="2" id="KW-1185">Reference proteome</keyword>
<accession>A0AAD5V9Q9</accession>
<dbReference type="AlphaFoldDB" id="A0AAD5V9Q9"/>
<organism evidence="1 2">
    <name type="scientific">Meripilus lineatus</name>
    <dbReference type="NCBI Taxonomy" id="2056292"/>
    <lineage>
        <taxon>Eukaryota</taxon>
        <taxon>Fungi</taxon>
        <taxon>Dikarya</taxon>
        <taxon>Basidiomycota</taxon>
        <taxon>Agaricomycotina</taxon>
        <taxon>Agaricomycetes</taxon>
        <taxon>Polyporales</taxon>
        <taxon>Meripilaceae</taxon>
        <taxon>Meripilus</taxon>
    </lineage>
</organism>
<dbReference type="Gene3D" id="3.80.10.10">
    <property type="entry name" value="Ribonuclease Inhibitor"/>
    <property type="match status" value="1"/>
</dbReference>
<sequence>MQFMRGGFSSFFNFSFFSRPKVKQTRHSPDFRILTSPAHQTEAHEVDLAFAAPSTRPLVRRRANEKLPVAHTHIPIEVVLSILEEAYYTQQAEPDYALLMSCALVSRDWSLLAQKLLFRNVIIRSQSDFTAFQHATNRTMPRGRVLGDAVQRLRLVLDPNHPSSLSQSSFARAVTLCPNLSELSISLFGKGAPGQDVVGSPDIERMRRAAPAFDESTLSMLKSGPSVTSLEFTNWSDNATALAQLLSVWPSLKSLTLIGNPPSPPSLTPEPLSCSLEALRMNFQTSPSIDFLKWLLRNSSTSLRTLEFDREPSPEVLDHVLGEHGSSLHTLSLPTCSSRKGNIAFTRCSNLHELRIERIRDALGAFKAMPITLEHVAVGVSPDSSLQPLLQLIKKSGDLRAVTMHLWNGCDNHPHLASVKIACTVRGIDLRISKDIKEFRICSRGLPRPL</sequence>
<name>A0AAD5V9Q9_9APHY</name>
<dbReference type="InterPro" id="IPR032675">
    <property type="entry name" value="LRR_dom_sf"/>
</dbReference>
<dbReference type="Proteomes" id="UP001212997">
    <property type="component" value="Unassembled WGS sequence"/>
</dbReference>
<evidence type="ECO:0000313" key="2">
    <source>
        <dbReference type="Proteomes" id="UP001212997"/>
    </source>
</evidence>
<reference evidence="1" key="1">
    <citation type="submission" date="2022-07" db="EMBL/GenBank/DDBJ databases">
        <title>Genome Sequence of Physisporinus lineatus.</title>
        <authorList>
            <person name="Buettner E."/>
        </authorList>
    </citation>
    <scope>NUCLEOTIDE SEQUENCE</scope>
    <source>
        <strain evidence="1">VT162</strain>
    </source>
</reference>